<protein>
    <recommendedName>
        <fullName evidence="4">MSHA biogenesis protein MshO</fullName>
    </recommendedName>
</protein>
<reference evidence="3" key="1">
    <citation type="submission" date="2019-03" db="EMBL/GenBank/DDBJ databases">
        <title>Aquabacterium pictum sp.nov., the first bacteriochlorophyll a-containing freshwater bacterium in the genus Aquabacterium of the class Betaproteobacteria.</title>
        <authorList>
            <person name="Hirose S."/>
            <person name="Tank M."/>
            <person name="Hara E."/>
            <person name="Tamaki H."/>
            <person name="Takaichi S."/>
            <person name="Haruta S."/>
            <person name="Hanada S."/>
        </authorList>
    </citation>
    <scope>NUCLEOTIDE SEQUENCE [LARGE SCALE GENOMIC DNA]</scope>
    <source>
        <strain evidence="3">W35</strain>
    </source>
</reference>
<dbReference type="EMBL" id="BJCL01000002">
    <property type="protein sequence ID" value="GCL62219.1"/>
    <property type="molecule type" value="Genomic_DNA"/>
</dbReference>
<dbReference type="OrthoDB" id="9788802at2"/>
<keyword evidence="1" id="KW-0472">Membrane</keyword>
<evidence type="ECO:0000313" key="3">
    <source>
        <dbReference type="Proteomes" id="UP000301751"/>
    </source>
</evidence>
<accession>A0A480AKG1</accession>
<dbReference type="Proteomes" id="UP000301751">
    <property type="component" value="Unassembled WGS sequence"/>
</dbReference>
<evidence type="ECO:0000313" key="2">
    <source>
        <dbReference type="EMBL" id="GCL62219.1"/>
    </source>
</evidence>
<keyword evidence="1" id="KW-1133">Transmembrane helix</keyword>
<dbReference type="InterPro" id="IPR012902">
    <property type="entry name" value="N_methyl_site"/>
</dbReference>
<gene>
    <name evidence="2" type="ORF">AQPW35_13000</name>
</gene>
<sequence length="287" mass="30052">MTRSRRPPPLGFTLVELIVTLVLFGLMAATLVVFLKPAIDSWLAVRTRAALASDADHALRRMLRDVRAAVPNSIRTPGTQCFELVPTGGGGRYRTAADAVTAGSAAVDPQAATSQFDVFNTLAPLPAVGDWVVVDNQNPGDVYSGSNRSAITALSTPAAAHGRHRLSINALQFPLGYDGGRFTWVPDSQKAVFYVCSGASSTLDGSGDAPGVLYRLKNYGFNAGAPASCPSVAGADVLATGVRSCRFLYDANQGATQQSGFVSLQIELTRSNETASLVLGAHVSNVP</sequence>
<name>A0A480AKG1_9BURK</name>
<dbReference type="RefSeq" id="WP_137731953.1">
    <property type="nucleotide sequence ID" value="NZ_BJCL01000002.1"/>
</dbReference>
<evidence type="ECO:0000256" key="1">
    <source>
        <dbReference type="SAM" id="Phobius"/>
    </source>
</evidence>
<dbReference type="AlphaFoldDB" id="A0A480AKG1"/>
<dbReference type="NCBIfam" id="TIGR02532">
    <property type="entry name" value="IV_pilin_GFxxxE"/>
    <property type="match status" value="1"/>
</dbReference>
<keyword evidence="1" id="KW-0812">Transmembrane</keyword>
<organism evidence="2 3">
    <name type="scientific">Pseudaquabacterium pictum</name>
    <dbReference type="NCBI Taxonomy" id="2315236"/>
    <lineage>
        <taxon>Bacteria</taxon>
        <taxon>Pseudomonadati</taxon>
        <taxon>Pseudomonadota</taxon>
        <taxon>Betaproteobacteria</taxon>
        <taxon>Burkholderiales</taxon>
        <taxon>Sphaerotilaceae</taxon>
        <taxon>Pseudaquabacterium</taxon>
    </lineage>
</organism>
<keyword evidence="3" id="KW-1185">Reference proteome</keyword>
<comment type="caution">
    <text evidence="2">The sequence shown here is derived from an EMBL/GenBank/DDBJ whole genome shotgun (WGS) entry which is preliminary data.</text>
</comment>
<proteinExistence type="predicted"/>
<feature type="transmembrane region" description="Helical" evidence="1">
    <location>
        <begin position="12"/>
        <end position="35"/>
    </location>
</feature>
<evidence type="ECO:0008006" key="4">
    <source>
        <dbReference type="Google" id="ProtNLM"/>
    </source>
</evidence>
<dbReference type="SUPFAM" id="SSF54523">
    <property type="entry name" value="Pili subunits"/>
    <property type="match status" value="1"/>
</dbReference>
<dbReference type="InterPro" id="IPR045584">
    <property type="entry name" value="Pilin-like"/>
</dbReference>